<evidence type="ECO:0008006" key="8">
    <source>
        <dbReference type="Google" id="ProtNLM"/>
    </source>
</evidence>
<evidence type="ECO:0000256" key="6">
    <source>
        <dbReference type="SAM" id="Phobius"/>
    </source>
</evidence>
<feature type="transmembrane region" description="Helical" evidence="6">
    <location>
        <begin position="227"/>
        <end position="249"/>
    </location>
</feature>
<keyword evidence="2" id="KW-1003">Cell membrane</keyword>
<name>A0A6J4TXR2_9BACT</name>
<reference evidence="7" key="1">
    <citation type="submission" date="2020-02" db="EMBL/GenBank/DDBJ databases">
        <authorList>
            <person name="Meier V. D."/>
        </authorList>
    </citation>
    <scope>NUCLEOTIDE SEQUENCE</scope>
    <source>
        <strain evidence="7">AVDCRST_MAG73</strain>
    </source>
</reference>
<evidence type="ECO:0000256" key="3">
    <source>
        <dbReference type="ARBA" id="ARBA00022692"/>
    </source>
</evidence>
<dbReference type="NCBIfam" id="TIGR00374">
    <property type="entry name" value="flippase-like domain"/>
    <property type="match status" value="1"/>
</dbReference>
<evidence type="ECO:0000256" key="1">
    <source>
        <dbReference type="ARBA" id="ARBA00004651"/>
    </source>
</evidence>
<evidence type="ECO:0000256" key="4">
    <source>
        <dbReference type="ARBA" id="ARBA00022989"/>
    </source>
</evidence>
<dbReference type="PANTHER" id="PTHR39087:SF2">
    <property type="entry name" value="UPF0104 MEMBRANE PROTEIN MJ1595"/>
    <property type="match status" value="1"/>
</dbReference>
<evidence type="ECO:0000256" key="5">
    <source>
        <dbReference type="ARBA" id="ARBA00023136"/>
    </source>
</evidence>
<comment type="subcellular location">
    <subcellularLocation>
        <location evidence="1">Cell membrane</location>
        <topology evidence="1">Multi-pass membrane protein</topology>
    </subcellularLocation>
</comment>
<protein>
    <recommendedName>
        <fullName evidence="8">Integral membrane protein</fullName>
    </recommendedName>
</protein>
<proteinExistence type="predicted"/>
<dbReference type="EMBL" id="CADCWE010000079">
    <property type="protein sequence ID" value="CAA9534450.1"/>
    <property type="molecule type" value="Genomic_DNA"/>
</dbReference>
<evidence type="ECO:0000256" key="2">
    <source>
        <dbReference type="ARBA" id="ARBA00022475"/>
    </source>
</evidence>
<feature type="transmembrane region" description="Helical" evidence="6">
    <location>
        <begin position="32"/>
        <end position="50"/>
    </location>
</feature>
<keyword evidence="3 6" id="KW-0812">Transmembrane</keyword>
<evidence type="ECO:0000313" key="7">
    <source>
        <dbReference type="EMBL" id="CAA9534450.1"/>
    </source>
</evidence>
<dbReference type="InterPro" id="IPR022791">
    <property type="entry name" value="L-PG_synthase/AglD"/>
</dbReference>
<dbReference type="Pfam" id="PF03706">
    <property type="entry name" value="LPG_synthase_TM"/>
    <property type="match status" value="1"/>
</dbReference>
<feature type="transmembrane region" description="Helical" evidence="6">
    <location>
        <begin position="315"/>
        <end position="337"/>
    </location>
</feature>
<dbReference type="PANTHER" id="PTHR39087">
    <property type="entry name" value="UPF0104 MEMBRANE PROTEIN MJ1595"/>
    <property type="match status" value="1"/>
</dbReference>
<keyword evidence="5 6" id="KW-0472">Membrane</keyword>
<feature type="transmembrane region" description="Helical" evidence="6">
    <location>
        <begin position="62"/>
        <end position="80"/>
    </location>
</feature>
<dbReference type="GO" id="GO:0005886">
    <property type="term" value="C:plasma membrane"/>
    <property type="evidence" value="ECO:0007669"/>
    <property type="project" value="UniProtKB-SubCell"/>
</dbReference>
<gene>
    <name evidence="7" type="ORF">AVDCRST_MAG73-1244</name>
</gene>
<accession>A0A6J4TXR2</accession>
<organism evidence="7">
    <name type="scientific">uncultured Thermomicrobiales bacterium</name>
    <dbReference type="NCBI Taxonomy" id="1645740"/>
    <lineage>
        <taxon>Bacteria</taxon>
        <taxon>Pseudomonadati</taxon>
        <taxon>Thermomicrobiota</taxon>
        <taxon>Thermomicrobia</taxon>
        <taxon>Thermomicrobiales</taxon>
        <taxon>environmental samples</taxon>
    </lineage>
</organism>
<keyword evidence="4 6" id="KW-1133">Transmembrane helix</keyword>
<dbReference type="AlphaFoldDB" id="A0A6J4TXR2"/>
<sequence>MGGPGDFFVTASPIADPADETVPNARRLWPRLLIGVALAVVVASALALFADARELGRTLQGFPWWLAAPVLGLTLFNYLLRWVKWELYLRALGVEGVDKPTSGLIFLSGFSLSVTPGKAGEIIKGVLLRRVTGTPLTRSTAILAAERISDGMAMLILAGVGLVQFSQARPLLVIAAAGALGAALVLQRPTLAMAALARLEGLPVIGPRLHHAKDFLDASGVLVRPRLLLASVALGTVSWFGECVAFFLILDGLGIPASGHLLLVATFVLAVSSIAGAMSLLPGGLGVAEASVAGMLLALVDDAAMARSVAAAATLLIRFATLWFAVLLGAVALAIVYRRLAAREARAPVAPSEAPVLRPRQG</sequence>